<proteinExistence type="predicted"/>
<dbReference type="AlphaFoldDB" id="A0A174BSG3"/>
<reference evidence="1 2" key="1">
    <citation type="submission" date="2015-09" db="EMBL/GenBank/DDBJ databases">
        <authorList>
            <consortium name="Pathogen Informatics"/>
        </authorList>
    </citation>
    <scope>NUCLEOTIDE SEQUENCE [LARGE SCALE GENOMIC DNA]</scope>
    <source>
        <strain evidence="1 2">2789STDY5834855</strain>
    </source>
</reference>
<dbReference type="EMBL" id="CYZV01000077">
    <property type="protein sequence ID" value="CUO89506.1"/>
    <property type="molecule type" value="Genomic_DNA"/>
</dbReference>
<protein>
    <recommendedName>
        <fullName evidence="3">YokE-like PH domain-containing protein</fullName>
    </recommendedName>
</protein>
<accession>A0A174BSG3</accession>
<evidence type="ECO:0000313" key="2">
    <source>
        <dbReference type="Proteomes" id="UP000095558"/>
    </source>
</evidence>
<dbReference type="OrthoDB" id="1935877at2"/>
<gene>
    <name evidence="1" type="ORF">ERS852470_03657</name>
</gene>
<name>A0A174BSG3_9CLOT</name>
<sequence>MFKLNLNSEDILMKITVAKFINNKDVITNFLGNLLTRAGGDIADKVNIILTNDTLYLEYIGHAAIGYAEEVRDLEKIALKDLKGFSVISNENEELIKIKTLKKELIFIRNNSHNDNLALAMSKVIKDFQ</sequence>
<evidence type="ECO:0008006" key="3">
    <source>
        <dbReference type="Google" id="ProtNLM"/>
    </source>
</evidence>
<dbReference type="RefSeq" id="WP_055278002.1">
    <property type="nucleotide sequence ID" value="NZ_CYYT01000009.1"/>
</dbReference>
<organism evidence="1 2">
    <name type="scientific">Clostridium disporicum</name>
    <dbReference type="NCBI Taxonomy" id="84024"/>
    <lineage>
        <taxon>Bacteria</taxon>
        <taxon>Bacillati</taxon>
        <taxon>Bacillota</taxon>
        <taxon>Clostridia</taxon>
        <taxon>Eubacteriales</taxon>
        <taxon>Clostridiaceae</taxon>
        <taxon>Clostridium</taxon>
    </lineage>
</organism>
<dbReference type="Proteomes" id="UP000095558">
    <property type="component" value="Unassembled WGS sequence"/>
</dbReference>
<evidence type="ECO:0000313" key="1">
    <source>
        <dbReference type="EMBL" id="CUO89506.1"/>
    </source>
</evidence>